<dbReference type="PANTHER" id="PTHR46494:SF1">
    <property type="entry name" value="CORA FAMILY METAL ION TRANSPORTER (EUROFUNG)"/>
    <property type="match status" value="1"/>
</dbReference>
<name>A0A923SAP0_9BURK</name>
<evidence type="ECO:0000256" key="4">
    <source>
        <dbReference type="ARBA" id="ARBA00022475"/>
    </source>
</evidence>
<keyword evidence="7 12" id="KW-1133">Transmembrane helix</keyword>
<dbReference type="AlphaFoldDB" id="A0A923SAP0"/>
<dbReference type="SUPFAM" id="SSF143865">
    <property type="entry name" value="CorA soluble domain-like"/>
    <property type="match status" value="1"/>
</dbReference>
<dbReference type="SUPFAM" id="SSF144083">
    <property type="entry name" value="Magnesium transport protein CorA, transmembrane region"/>
    <property type="match status" value="1"/>
</dbReference>
<dbReference type="PANTHER" id="PTHR46494">
    <property type="entry name" value="CORA FAMILY METAL ION TRANSPORTER (EUROFUNG)"/>
    <property type="match status" value="1"/>
</dbReference>
<dbReference type="Pfam" id="PF01544">
    <property type="entry name" value="CorA"/>
    <property type="match status" value="1"/>
</dbReference>
<comment type="subcellular location">
    <subcellularLocation>
        <location evidence="1">Cell membrane</location>
        <topology evidence="1">Multi-pass membrane protein</topology>
    </subcellularLocation>
</comment>
<evidence type="ECO:0000256" key="1">
    <source>
        <dbReference type="ARBA" id="ARBA00004651"/>
    </source>
</evidence>
<comment type="similarity">
    <text evidence="2">Belongs to the CorA metal ion transporter (MIT) (TC 1.A.35) family.</text>
</comment>
<evidence type="ECO:0000256" key="10">
    <source>
        <dbReference type="ARBA" id="ARBA00034269"/>
    </source>
</evidence>
<comment type="caution">
    <text evidence="13">The sequence shown here is derived from an EMBL/GenBank/DDBJ whole genome shotgun (WGS) entry which is preliminary data.</text>
</comment>
<comment type="catalytic activity">
    <reaction evidence="10">
        <text>Mg(2+)(in) = Mg(2+)(out)</text>
        <dbReference type="Rhea" id="RHEA:29827"/>
        <dbReference type="ChEBI" id="CHEBI:18420"/>
    </reaction>
</comment>
<evidence type="ECO:0000256" key="3">
    <source>
        <dbReference type="ARBA" id="ARBA00022448"/>
    </source>
</evidence>
<keyword evidence="6" id="KW-0460">Magnesium</keyword>
<dbReference type="Gene3D" id="1.20.58.340">
    <property type="entry name" value="Magnesium transport protein CorA, transmembrane region"/>
    <property type="match status" value="2"/>
</dbReference>
<organism evidence="13 14">
    <name type="scientific">Ramlibacter cellulosilyticus</name>
    <dbReference type="NCBI Taxonomy" id="2764187"/>
    <lineage>
        <taxon>Bacteria</taxon>
        <taxon>Pseudomonadati</taxon>
        <taxon>Pseudomonadota</taxon>
        <taxon>Betaproteobacteria</taxon>
        <taxon>Burkholderiales</taxon>
        <taxon>Comamonadaceae</taxon>
        <taxon>Ramlibacter</taxon>
    </lineage>
</organism>
<evidence type="ECO:0000256" key="9">
    <source>
        <dbReference type="ARBA" id="ARBA00023136"/>
    </source>
</evidence>
<keyword evidence="4" id="KW-1003">Cell membrane</keyword>
<feature type="transmembrane region" description="Helical" evidence="12">
    <location>
        <begin position="306"/>
        <end position="327"/>
    </location>
</feature>
<keyword evidence="9 12" id="KW-0472">Membrane</keyword>
<evidence type="ECO:0000256" key="5">
    <source>
        <dbReference type="ARBA" id="ARBA00022692"/>
    </source>
</evidence>
<keyword evidence="8" id="KW-0406">Ion transport</keyword>
<dbReference type="Proteomes" id="UP000608513">
    <property type="component" value="Unassembled WGS sequence"/>
</dbReference>
<proteinExistence type="inferred from homology"/>
<evidence type="ECO:0000256" key="7">
    <source>
        <dbReference type="ARBA" id="ARBA00022989"/>
    </source>
</evidence>
<evidence type="ECO:0000313" key="14">
    <source>
        <dbReference type="Proteomes" id="UP000608513"/>
    </source>
</evidence>
<dbReference type="CDD" id="cd12822">
    <property type="entry name" value="TmCorA-like"/>
    <property type="match status" value="1"/>
</dbReference>
<accession>A0A923SAP0</accession>
<dbReference type="EMBL" id="JACORT010000002">
    <property type="protein sequence ID" value="MBC5782995.1"/>
    <property type="molecule type" value="Genomic_DNA"/>
</dbReference>
<reference evidence="13" key="1">
    <citation type="submission" date="2020-08" db="EMBL/GenBank/DDBJ databases">
        <title>Ramlibacter sp. USB13 16S ribosomal RNA gene genome sequencing and assembly.</title>
        <authorList>
            <person name="Kang M."/>
        </authorList>
    </citation>
    <scope>NUCLEOTIDE SEQUENCE</scope>
    <source>
        <strain evidence="13">USB13</strain>
    </source>
</reference>
<dbReference type="GO" id="GO:0005886">
    <property type="term" value="C:plasma membrane"/>
    <property type="evidence" value="ECO:0007669"/>
    <property type="project" value="UniProtKB-SubCell"/>
</dbReference>
<dbReference type="GO" id="GO:0015087">
    <property type="term" value="F:cobalt ion transmembrane transporter activity"/>
    <property type="evidence" value="ECO:0007669"/>
    <property type="project" value="TreeGrafter"/>
</dbReference>
<evidence type="ECO:0000256" key="11">
    <source>
        <dbReference type="ARBA" id="ARBA00045497"/>
    </source>
</evidence>
<evidence type="ECO:0000256" key="12">
    <source>
        <dbReference type="SAM" id="Phobius"/>
    </source>
</evidence>
<comment type="function">
    <text evidence="11">Mediates influx of magnesium ions. Alternates between open and closed states. Activated by low cytoplasmic Mg(2+) levels. Inactive when cytoplasmic Mg(2+) levels are high.</text>
</comment>
<protein>
    <submittedName>
        <fullName evidence="13">Magnesium transporter CorA family protein</fullName>
    </submittedName>
</protein>
<feature type="transmembrane region" description="Helical" evidence="12">
    <location>
        <begin position="339"/>
        <end position="358"/>
    </location>
</feature>
<dbReference type="InterPro" id="IPR045861">
    <property type="entry name" value="CorA_cytoplasmic_dom"/>
</dbReference>
<keyword evidence="3" id="KW-0813">Transport</keyword>
<sequence>MQIVEFGAGTLRFLDHLPQRAPDGGFVWIYLEREHLEQDLPVLQRAATHLGGSPLLDLHIKDLGNRGHPSHYDYTSVYDLVIFRRLATDAEVNAELGGSGPPKDAPLAAFHRIRTRAVGFVVFDRLLITVHPEGCFAARTFIERYLKDALQTEGLSAAARNRLPASAPDLMLRMLNVMVDNFLDLRKVLSGEIDRWQQDLLAPKQHGVEADWGALMTARNALHGLQDLCEEQNDAMQEWLDTQREQPPPWMSQAELDSLLARARDVVEHIQRVTHHVHRMEQGAETAVQIHFSAVGNRTNDIMRTLTALTAIFLPLNLIAGIFGMNFELLPLTHQAAGFWWTLAAMGLIAVLLGIVFWRKRYLARTER</sequence>
<dbReference type="InterPro" id="IPR045863">
    <property type="entry name" value="CorA_TM1_TM2"/>
</dbReference>
<evidence type="ECO:0000256" key="6">
    <source>
        <dbReference type="ARBA" id="ARBA00022842"/>
    </source>
</evidence>
<dbReference type="RefSeq" id="WP_187075728.1">
    <property type="nucleotide sequence ID" value="NZ_JACORT010000002.1"/>
</dbReference>
<dbReference type="GO" id="GO:0000287">
    <property type="term" value="F:magnesium ion binding"/>
    <property type="evidence" value="ECO:0007669"/>
    <property type="project" value="TreeGrafter"/>
</dbReference>
<evidence type="ECO:0000256" key="2">
    <source>
        <dbReference type="ARBA" id="ARBA00009765"/>
    </source>
</evidence>
<dbReference type="GO" id="GO:0050897">
    <property type="term" value="F:cobalt ion binding"/>
    <property type="evidence" value="ECO:0007669"/>
    <property type="project" value="TreeGrafter"/>
</dbReference>
<evidence type="ECO:0000256" key="8">
    <source>
        <dbReference type="ARBA" id="ARBA00023065"/>
    </source>
</evidence>
<keyword evidence="5 12" id="KW-0812">Transmembrane</keyword>
<gene>
    <name evidence="13" type="ORF">H8N03_08555</name>
</gene>
<dbReference type="InterPro" id="IPR002523">
    <property type="entry name" value="MgTranspt_CorA/ZnTranspt_ZntB"/>
</dbReference>
<dbReference type="GO" id="GO:0015095">
    <property type="term" value="F:magnesium ion transmembrane transporter activity"/>
    <property type="evidence" value="ECO:0007669"/>
    <property type="project" value="TreeGrafter"/>
</dbReference>
<evidence type="ECO:0000313" key="13">
    <source>
        <dbReference type="EMBL" id="MBC5782995.1"/>
    </source>
</evidence>
<dbReference type="FunFam" id="1.20.58.340:FF:000004">
    <property type="entry name" value="Magnesium transport protein CorA"/>
    <property type="match status" value="1"/>
</dbReference>
<keyword evidence="14" id="KW-1185">Reference proteome</keyword>